<evidence type="ECO:0000313" key="2">
    <source>
        <dbReference type="EMBL" id="KAF6069941.1"/>
    </source>
</evidence>
<dbReference type="EMBL" id="JABWAD010000028">
    <property type="protein sequence ID" value="KAF6069941.1"/>
    <property type="molecule type" value="Genomic_DNA"/>
</dbReference>
<dbReference type="InterPro" id="IPR007304">
    <property type="entry name" value="TAP46-like"/>
</dbReference>
<sequence>MEQLTVAERYKLAIQQYDNLQNISERQDSVSYQKRLTKLISEFKLILQLVEQLSLFSDNEQIEEISTKYIPFLNLWYYIGELYTKLLMKDDDDCDGDDGNIIINLNYKFENLKLGQRFIFTYLENLMNYDDILTLEQSKKLKILLNGESYQLNPMNKRQEKIDNYKLEQELLKKLSILNQEDQKEEDINKFDEEIIRTIYLDQLKYFILKSFNLLESINMELQVLQHQTQDSRSKNKSKKNGGGGDDDDDDDYGFTTKLESIPKISYQVSDLINKQGKILQPFTITSQRQKLKEKVFGTGQILPSMTVEEYLDYELANGKMLKDEVKDNNPANKDDNDSDTEDSEAEEEKRRWDDWKDENPKGAGNMKANIG</sequence>
<feature type="compositionally biased region" description="Basic and acidic residues" evidence="1">
    <location>
        <begin position="348"/>
        <end position="361"/>
    </location>
</feature>
<dbReference type="GO" id="GO:0051721">
    <property type="term" value="F:protein phosphatase 2A binding"/>
    <property type="evidence" value="ECO:0007669"/>
    <property type="project" value="TreeGrafter"/>
</dbReference>
<reference evidence="2 3" key="1">
    <citation type="submission" date="2020-03" db="EMBL/GenBank/DDBJ databases">
        <title>FDA dAtabase for Regulatory Grade micrObial Sequences (FDA-ARGOS): Supporting development and validation of Infectious Disease Dx tests.</title>
        <authorList>
            <person name="Campos J."/>
            <person name="Goldberg B."/>
            <person name="Tallon L."/>
            <person name="Sadzewicz L."/>
            <person name="Vavikolanu K."/>
            <person name="Mehta A."/>
            <person name="Aluvathingal J."/>
            <person name="Nadendla S."/>
            <person name="Nandy P."/>
            <person name="Geyer C."/>
            <person name="Yan Y."/>
            <person name="Sichtig H."/>
        </authorList>
    </citation>
    <scope>NUCLEOTIDE SEQUENCE [LARGE SCALE GENOMIC DNA]</scope>
    <source>
        <strain evidence="2 3">FDAARGOS_656</strain>
    </source>
</reference>
<comment type="caution">
    <text evidence="2">The sequence shown here is derived from an EMBL/GenBank/DDBJ whole genome shotgun (WGS) entry which is preliminary data.</text>
</comment>
<proteinExistence type="predicted"/>
<evidence type="ECO:0000313" key="3">
    <source>
        <dbReference type="Proteomes" id="UP000536275"/>
    </source>
</evidence>
<feature type="region of interest" description="Disordered" evidence="1">
    <location>
        <begin position="228"/>
        <end position="255"/>
    </location>
</feature>
<accession>A0A8H6F4V6</accession>
<feature type="compositionally biased region" description="Acidic residues" evidence="1">
    <location>
        <begin position="337"/>
        <end position="347"/>
    </location>
</feature>
<dbReference type="Proteomes" id="UP000536275">
    <property type="component" value="Unassembled WGS sequence"/>
</dbReference>
<dbReference type="Gene3D" id="1.25.40.540">
    <property type="entry name" value="TAP42-like family"/>
    <property type="match status" value="1"/>
</dbReference>
<dbReference type="GO" id="GO:0005829">
    <property type="term" value="C:cytosol"/>
    <property type="evidence" value="ECO:0007669"/>
    <property type="project" value="TreeGrafter"/>
</dbReference>
<dbReference type="GO" id="GO:0035303">
    <property type="term" value="P:regulation of dephosphorylation"/>
    <property type="evidence" value="ECO:0007669"/>
    <property type="project" value="TreeGrafter"/>
</dbReference>
<feature type="compositionally biased region" description="Basic and acidic residues" evidence="1">
    <location>
        <begin position="323"/>
        <end position="336"/>
    </location>
</feature>
<dbReference type="GO" id="GO:0009966">
    <property type="term" value="P:regulation of signal transduction"/>
    <property type="evidence" value="ECO:0007669"/>
    <property type="project" value="InterPro"/>
</dbReference>
<gene>
    <name evidence="2" type="ORF">FOB64_002645</name>
</gene>
<feature type="region of interest" description="Disordered" evidence="1">
    <location>
        <begin position="323"/>
        <end position="372"/>
    </location>
</feature>
<name>A0A8H6F4V6_CANAX</name>
<dbReference type="InterPro" id="IPR038511">
    <property type="entry name" value="TAP42/TAP46-like_sf"/>
</dbReference>
<protein>
    <submittedName>
        <fullName evidence="2">TAP42-like family protein</fullName>
    </submittedName>
</protein>
<dbReference type="Pfam" id="PF04177">
    <property type="entry name" value="TAP42"/>
    <property type="match status" value="1"/>
</dbReference>
<organism evidence="2 3">
    <name type="scientific">Candida albicans</name>
    <name type="common">Yeast</name>
    <dbReference type="NCBI Taxonomy" id="5476"/>
    <lineage>
        <taxon>Eukaryota</taxon>
        <taxon>Fungi</taxon>
        <taxon>Dikarya</taxon>
        <taxon>Ascomycota</taxon>
        <taxon>Saccharomycotina</taxon>
        <taxon>Pichiomycetes</taxon>
        <taxon>Debaryomycetaceae</taxon>
        <taxon>Candida/Lodderomyces clade</taxon>
        <taxon>Candida</taxon>
    </lineage>
</organism>
<dbReference type="PANTHER" id="PTHR10933">
    <property type="entry name" value="IMMUNOGLOBULIN-BINDING PROTEIN 1"/>
    <property type="match status" value="1"/>
</dbReference>
<dbReference type="PANTHER" id="PTHR10933:SF9">
    <property type="entry name" value="IMMUNOGLOBULIN-BINDING PROTEIN 1"/>
    <property type="match status" value="1"/>
</dbReference>
<dbReference type="AlphaFoldDB" id="A0A8H6F4V6"/>
<evidence type="ECO:0000256" key="1">
    <source>
        <dbReference type="SAM" id="MobiDB-lite"/>
    </source>
</evidence>